<feature type="domain" description="AAA+ ATPase" evidence="1">
    <location>
        <begin position="70"/>
        <end position="311"/>
    </location>
</feature>
<dbReference type="Pfam" id="PF13541">
    <property type="entry name" value="ChlI"/>
    <property type="match status" value="1"/>
</dbReference>
<dbReference type="InterPro" id="IPR027417">
    <property type="entry name" value="P-loop_NTPase"/>
</dbReference>
<dbReference type="GO" id="GO:0000725">
    <property type="term" value="P:recombinational repair"/>
    <property type="evidence" value="ECO:0007669"/>
    <property type="project" value="TreeGrafter"/>
</dbReference>
<evidence type="ECO:0000313" key="2">
    <source>
        <dbReference type="EMBL" id="RZC60955.1"/>
    </source>
</evidence>
<dbReference type="FunFam" id="3.30.230.10:FF:000053">
    <property type="entry name" value="DNA repair protein radA isogeny"/>
    <property type="match status" value="1"/>
</dbReference>
<dbReference type="SMART" id="SM00382">
    <property type="entry name" value="AAA"/>
    <property type="match status" value="1"/>
</dbReference>
<dbReference type="InterPro" id="IPR020568">
    <property type="entry name" value="Ribosomal_Su5_D2-typ_SF"/>
</dbReference>
<dbReference type="Gramene" id="RZC60955">
    <property type="protein sequence ID" value="RZC60955"/>
    <property type="gene ID" value="C5167_022721"/>
</dbReference>
<accession>A0A4Y7JMQ2</accession>
<proteinExistence type="predicted"/>
<dbReference type="SUPFAM" id="SSF52540">
    <property type="entry name" value="P-loop containing nucleoside triphosphate hydrolases"/>
    <property type="match status" value="1"/>
</dbReference>
<gene>
    <name evidence="2" type="ORF">C5167_022721</name>
</gene>
<dbReference type="PANTHER" id="PTHR32472">
    <property type="entry name" value="DNA REPAIR PROTEIN RADA"/>
    <property type="match status" value="1"/>
</dbReference>
<dbReference type="PANTHER" id="PTHR32472:SF10">
    <property type="entry name" value="DNA REPAIR PROTEIN RADA-LIKE PROTEIN"/>
    <property type="match status" value="1"/>
</dbReference>
<dbReference type="Pfam" id="PF13481">
    <property type="entry name" value="AAA_25"/>
    <property type="match status" value="1"/>
</dbReference>
<dbReference type="PRINTS" id="PR01874">
    <property type="entry name" value="DNAREPAIRADA"/>
</dbReference>
<dbReference type="STRING" id="3469.A0A4Y7JMQ2"/>
<dbReference type="InterPro" id="IPR014721">
    <property type="entry name" value="Ribsml_uS5_D2-typ_fold_subgr"/>
</dbReference>
<dbReference type="SUPFAM" id="SSF54211">
    <property type="entry name" value="Ribosomal protein S5 domain 2-like"/>
    <property type="match status" value="1"/>
</dbReference>
<keyword evidence="3" id="KW-1185">Reference proteome</keyword>
<dbReference type="Proteomes" id="UP000316621">
    <property type="component" value="Chromosome 5"/>
</dbReference>
<dbReference type="InterPro" id="IPR003593">
    <property type="entry name" value="AAA+_ATPase"/>
</dbReference>
<protein>
    <recommendedName>
        <fullName evidence="1">AAA+ ATPase domain-containing protein</fullName>
    </recommendedName>
</protein>
<dbReference type="AlphaFoldDB" id="A0A4Y7JMQ2"/>
<dbReference type="Gene3D" id="3.40.50.300">
    <property type="entry name" value="P-loop containing nucleotide triphosphate hydrolases"/>
    <property type="match status" value="1"/>
</dbReference>
<dbReference type="EMBL" id="CM010719">
    <property type="protein sequence ID" value="RZC60955.1"/>
    <property type="molecule type" value="Genomic_DNA"/>
</dbReference>
<name>A0A4Y7JMQ2_PAPSO</name>
<evidence type="ECO:0000259" key="1">
    <source>
        <dbReference type="SMART" id="SM00382"/>
    </source>
</evidence>
<dbReference type="Gene3D" id="3.30.230.10">
    <property type="match status" value="1"/>
</dbReference>
<sequence>MGTMTQMSVSQTEFVEDKSRKSWIVPRKTDELGPQRLTDVNKGVNQLTWRIPLSGVFGAEVYRVLGGGLVPGCLVLVGGDPGVGKSTLLLQIAAMVAQGGDSGGPAPVLYISGEESVEQIGNRADRMGMGIGTEELLSPRALIIDSIQTMYLKGVSGSAGGGEVLVYSSHRFLRSVKNRFGSTDELGVFEMSQSGLQAVSNPSEIFLSEQQLDFDVLAGLAIAVIVDGSRTFLIEIQALCTPGMPVSGSVTGIPQSRFNMITRVLMKQAGLKLQDNAIFVNVVSGVKLTDTAGDLAIAAAICSSFLESPIPNDVAFIGEIGLGGELRGVSRMEKRVNAVSKLGYRKCIVPKSAEKSLASLDLGGMKVLGCKNLK</sequence>
<organism evidence="2 3">
    <name type="scientific">Papaver somniferum</name>
    <name type="common">Opium poppy</name>
    <dbReference type="NCBI Taxonomy" id="3469"/>
    <lineage>
        <taxon>Eukaryota</taxon>
        <taxon>Viridiplantae</taxon>
        <taxon>Streptophyta</taxon>
        <taxon>Embryophyta</taxon>
        <taxon>Tracheophyta</taxon>
        <taxon>Spermatophyta</taxon>
        <taxon>Magnoliopsida</taxon>
        <taxon>Ranunculales</taxon>
        <taxon>Papaveraceae</taxon>
        <taxon>Papaveroideae</taxon>
        <taxon>Papaver</taxon>
    </lineage>
</organism>
<reference evidence="2 3" key="1">
    <citation type="journal article" date="2018" name="Science">
        <title>The opium poppy genome and morphinan production.</title>
        <authorList>
            <person name="Guo L."/>
            <person name="Winzer T."/>
            <person name="Yang X."/>
            <person name="Li Y."/>
            <person name="Ning Z."/>
            <person name="He Z."/>
            <person name="Teodor R."/>
            <person name="Lu Y."/>
            <person name="Bowser T.A."/>
            <person name="Graham I.A."/>
            <person name="Ye K."/>
        </authorList>
    </citation>
    <scope>NUCLEOTIDE SEQUENCE [LARGE SCALE GENOMIC DNA]</scope>
    <source>
        <strain evidence="3">cv. HN1</strain>
        <tissue evidence="2">Leaves</tissue>
    </source>
</reference>
<evidence type="ECO:0000313" key="3">
    <source>
        <dbReference type="Proteomes" id="UP000316621"/>
    </source>
</evidence>